<evidence type="ECO:0000313" key="2">
    <source>
        <dbReference type="Proteomes" id="UP000290900"/>
    </source>
</evidence>
<dbReference type="InParanoid" id="A0A448YJM9"/>
<evidence type="ECO:0000313" key="1">
    <source>
        <dbReference type="EMBL" id="VEU21154.1"/>
    </source>
</evidence>
<protein>
    <submittedName>
        <fullName evidence="1">DEKNAAC102117</fullName>
    </submittedName>
</protein>
<name>A0A448YJM9_BRENA</name>
<dbReference type="Proteomes" id="UP000290900">
    <property type="component" value="Unassembled WGS sequence"/>
</dbReference>
<gene>
    <name evidence="1" type="ORF">BRENAR_LOCUS1889</name>
</gene>
<reference evidence="1 2" key="1">
    <citation type="submission" date="2018-12" db="EMBL/GenBank/DDBJ databases">
        <authorList>
            <person name="Tiukova I."/>
            <person name="Dainat J."/>
        </authorList>
    </citation>
    <scope>NUCLEOTIDE SEQUENCE [LARGE SCALE GENOMIC DNA]</scope>
</reference>
<sequence>MLDSEACKLVRALSGDREHTDTAVGMPLDFVIPCYAISYLFWRNSGLPTIAGC</sequence>
<dbReference type="EMBL" id="CAACVR010000010">
    <property type="protein sequence ID" value="VEU21154.1"/>
    <property type="molecule type" value="Genomic_DNA"/>
</dbReference>
<organism evidence="1 2">
    <name type="scientific">Brettanomyces naardenensis</name>
    <name type="common">Yeast</name>
    <dbReference type="NCBI Taxonomy" id="13370"/>
    <lineage>
        <taxon>Eukaryota</taxon>
        <taxon>Fungi</taxon>
        <taxon>Dikarya</taxon>
        <taxon>Ascomycota</taxon>
        <taxon>Saccharomycotina</taxon>
        <taxon>Pichiomycetes</taxon>
        <taxon>Pichiales</taxon>
        <taxon>Pichiaceae</taxon>
        <taxon>Brettanomyces</taxon>
    </lineage>
</organism>
<accession>A0A448YJM9</accession>
<keyword evidence="2" id="KW-1185">Reference proteome</keyword>
<proteinExistence type="predicted"/>
<dbReference type="AlphaFoldDB" id="A0A448YJM9"/>